<comment type="caution">
    <text evidence="3">The sequence shown here is derived from an EMBL/GenBank/DDBJ whole genome shotgun (WGS) entry which is preliminary data.</text>
</comment>
<dbReference type="GO" id="GO:0071949">
    <property type="term" value="F:FAD binding"/>
    <property type="evidence" value="ECO:0007669"/>
    <property type="project" value="TreeGrafter"/>
</dbReference>
<keyword evidence="4" id="KW-1185">Reference proteome</keyword>
<evidence type="ECO:0000313" key="3">
    <source>
        <dbReference type="EMBL" id="GGD27894.1"/>
    </source>
</evidence>
<name>A0A917DD78_9FLAO</name>
<evidence type="ECO:0000313" key="4">
    <source>
        <dbReference type="Proteomes" id="UP000625735"/>
    </source>
</evidence>
<reference evidence="3" key="2">
    <citation type="submission" date="2020-09" db="EMBL/GenBank/DDBJ databases">
        <authorList>
            <person name="Sun Q."/>
            <person name="Zhou Y."/>
        </authorList>
    </citation>
    <scope>NUCLEOTIDE SEQUENCE</scope>
    <source>
        <strain evidence="3">CGMCC 1.12506</strain>
    </source>
</reference>
<protein>
    <submittedName>
        <fullName evidence="3">Proline dehydrogenase</fullName>
    </submittedName>
</protein>
<dbReference type="PANTHER" id="PTHR13914">
    <property type="entry name" value="PROLINE OXIDASE"/>
    <property type="match status" value="1"/>
</dbReference>
<accession>A0A917DD78</accession>
<dbReference type="EMBL" id="BMFG01000006">
    <property type="protein sequence ID" value="GGD27894.1"/>
    <property type="molecule type" value="Genomic_DNA"/>
</dbReference>
<dbReference type="InterPro" id="IPR002872">
    <property type="entry name" value="Proline_DH_dom"/>
</dbReference>
<dbReference type="GO" id="GO:0010133">
    <property type="term" value="P:L-proline catabolic process to L-glutamate"/>
    <property type="evidence" value="ECO:0007669"/>
    <property type="project" value="TreeGrafter"/>
</dbReference>
<evidence type="ECO:0000259" key="2">
    <source>
        <dbReference type="Pfam" id="PF01619"/>
    </source>
</evidence>
<dbReference type="Gene3D" id="3.20.20.220">
    <property type="match status" value="1"/>
</dbReference>
<evidence type="ECO:0000256" key="1">
    <source>
        <dbReference type="ARBA" id="ARBA00023002"/>
    </source>
</evidence>
<proteinExistence type="predicted"/>
<dbReference type="GO" id="GO:0004657">
    <property type="term" value="F:proline dehydrogenase activity"/>
    <property type="evidence" value="ECO:0007669"/>
    <property type="project" value="InterPro"/>
</dbReference>
<dbReference type="Proteomes" id="UP000625735">
    <property type="component" value="Unassembled WGS sequence"/>
</dbReference>
<dbReference type="PANTHER" id="PTHR13914:SF0">
    <property type="entry name" value="PROLINE DEHYDROGENASE 1, MITOCHONDRIAL"/>
    <property type="match status" value="1"/>
</dbReference>
<dbReference type="RefSeq" id="WP_188362195.1">
    <property type="nucleotide sequence ID" value="NZ_BMFG01000006.1"/>
</dbReference>
<dbReference type="InterPro" id="IPR029041">
    <property type="entry name" value="FAD-linked_oxidoreductase-like"/>
</dbReference>
<dbReference type="Pfam" id="PF01619">
    <property type="entry name" value="Pro_dh"/>
    <property type="match status" value="1"/>
</dbReference>
<keyword evidence="1" id="KW-0560">Oxidoreductase</keyword>
<organism evidence="3 4">
    <name type="scientific">Flavobacterium orientale</name>
    <dbReference type="NCBI Taxonomy" id="1756020"/>
    <lineage>
        <taxon>Bacteria</taxon>
        <taxon>Pseudomonadati</taxon>
        <taxon>Bacteroidota</taxon>
        <taxon>Flavobacteriia</taxon>
        <taxon>Flavobacteriales</taxon>
        <taxon>Flavobacteriaceae</taxon>
        <taxon>Flavobacterium</taxon>
    </lineage>
</organism>
<gene>
    <name evidence="3" type="primary">putA</name>
    <name evidence="3" type="ORF">GCM10011343_17620</name>
</gene>
<feature type="domain" description="Proline dehydrogenase" evidence="2">
    <location>
        <begin position="78"/>
        <end position="372"/>
    </location>
</feature>
<sequence>MNKLFDNTQVAFSLKSDSELDRAYFLFKLIESQPLVRIGTAVTNFALKAHLPVEGLIRASVFDHFCGGVTEDDCLPVVDKMFSKGVCSVLDYSVEGKEEEGQFDAAMEKTLKIIEFAKEKEAFPFAVFKPTGFGRFALYQKIGEKKTLSTSETEEWNRVVARYEKVCHLAHQKEVALLIDGEESWMQDAADDLVTEMMRKYNTSKAIVFNTLQMYRWDRLDYLKKLHQQALAEGFHIGMKLVRGAYMEKENERAQEMGYPTPICASKQATDDNYDAAVAYMIEHSDNMALFAGTHNELSSYKLMELMKNNGIDSNDSKIWFGQLYGMSDNISYNLAANGFNVAKYLPFGPVRDVMPYLIRRAEENTSVAGQTGRELMLIKKERERRKLEDN</sequence>
<reference evidence="3" key="1">
    <citation type="journal article" date="2014" name="Int. J. Syst. Evol. Microbiol.">
        <title>Complete genome sequence of Corynebacterium casei LMG S-19264T (=DSM 44701T), isolated from a smear-ripened cheese.</title>
        <authorList>
            <consortium name="US DOE Joint Genome Institute (JGI-PGF)"/>
            <person name="Walter F."/>
            <person name="Albersmeier A."/>
            <person name="Kalinowski J."/>
            <person name="Ruckert C."/>
        </authorList>
    </citation>
    <scope>NUCLEOTIDE SEQUENCE</scope>
    <source>
        <strain evidence="3">CGMCC 1.12506</strain>
    </source>
</reference>
<dbReference type="InterPro" id="IPR015659">
    <property type="entry name" value="Proline_oxidase"/>
</dbReference>
<dbReference type="AlphaFoldDB" id="A0A917DD78"/>
<dbReference type="SUPFAM" id="SSF51730">
    <property type="entry name" value="FAD-linked oxidoreductase"/>
    <property type="match status" value="1"/>
</dbReference>